<dbReference type="Gene3D" id="1.20.1020.10">
    <property type="entry name" value="TAZ domain"/>
    <property type="match status" value="3"/>
</dbReference>
<dbReference type="EC" id="2.3.1.48" evidence="2"/>
<dbReference type="SMART" id="SM00551">
    <property type="entry name" value="ZnF_TAZ"/>
    <property type="match status" value="2"/>
</dbReference>
<evidence type="ECO:0000313" key="19">
    <source>
        <dbReference type="EnsemblMetazoa" id="Aqu2.1.41216_001"/>
    </source>
</evidence>
<dbReference type="Gene3D" id="1.10.246.20">
    <property type="entry name" value="Coactivator CBP, KIX domain"/>
    <property type="match status" value="2"/>
</dbReference>
<feature type="compositionally biased region" description="Polar residues" evidence="15">
    <location>
        <begin position="1280"/>
        <end position="1293"/>
    </location>
</feature>
<name>A0A1X7VLF3_AMPQE</name>
<dbReference type="PANTHER" id="PTHR13808">
    <property type="entry name" value="CBP/P300-RELATED"/>
    <property type="match status" value="1"/>
</dbReference>
<evidence type="ECO:0000256" key="5">
    <source>
        <dbReference type="ARBA" id="ARBA00022771"/>
    </source>
</evidence>
<sequence length="2516" mass="282749">RHCASSEQLICHWNHCRHRKCPVCFPIKNTNLASNILGQLRRKFGINPMPPNQAWNAGVNLDLRNHLIKKLIKAIYPVSFQNSIDSRVKSVSQYAAKLENMMFENASSREDYYQKLAEKIFYVRKGLDVDANNLKDKIGMEYLPFPPPLSVNHVLQELKSSILQSQMGGNFCNNCETSIKFRWHCKECKDYNLCSTCYHKIDHEHPMEKLFPISSGIVDKWLKEGSVELTVTRVNMHGPPGAGKTCAQHLLLNEGPPTECVTDSTPIARPAVRATRISADNLKWEKVTRTGLLERLASDLNVAVASQYEEHTGTTSPLQQHSDPSASIINSASIEINESIVSDNEASSISNEANNDETETVIQEILDKIQQSGVQLSGHWLYVIDSGGQPAYQELLPLFIRTASLNIITLDLSKPLDRKLDFQYRIGRETFSCGLNLKYSNREFFQSAVSSGAILKPIDVPHVLETPSHPMHFVLGTHYDLISQDSLKKIDEELMSSLKPDVQNYVVPNKRGESIVFPVNTLIPEDKERTAAGQKLCQSIANCGGTSLKMHMPIRWFAFELWLQKVAEKESRNVLIIDEVISAGTRFKMSENDTKDALQYLHNVTIVLYFPDILPELVFVDPQPILEILSRLLALTYVERSALHLITNPVPLDEDIDKLHNFGFFQEKLLDHLKSDVELFFPPHFVPSHLIGLLIHLRVITKGREGDYFFPCALRPYTNLSVSQTETKPLLIIWQDKHGHYGVNSLPVPQGMFPLLITHLLNQNDHSFSIEFPPLKPQYYKYRDALSLWIKIRRKRYTLHIINRYTHIEVYFVGSVEKAKENCPYIREVVMTAVNQSADAINVKRNHINAFHCPNKERNCYCVVEEDYLVNCTLCATSADISEDDESYWCWFHLKDCGLTDCTPEALIQVLQSPLAVELDISDLDQILTYMKEGHFPNECWFDLGLKLGLYHGTLKDIRLNFSKEGSHVCLRECLARWLERADGVDRKGGANWTTLVNCLEEYDKNSAERIRCKRLREAADQSLTDPELCPTSSNLRSNLVSGLNEQDDITPLQLVISIPLHSANTGVQLPTNGNIISSQNVVVGASGDSTPSIPLPQLPPVMSSGQPSSASNDPEKRKLIQQQLVLLLHAHRCQQREREQQVHGGFRPCALPHCRTMKNVLNHMTECQAGRDCQFPHCASSRQIIYHWKNCHQQECPVCLPLKNTTRPNVGSSIGGVPNSMFGGDVPPVSLPPHLVPTAAGAMAPGQNPPLPQKASQPQGGGGGVNPNPMGPAPGLPPSSTSGPMGPNQSMPPNHVRAWHAEVNLDLRNHLIKKLVEAIYPVPNPNSMHDSRVKSLFQYAVKVENMMFENASSREDYYQKLAEKIYRVRKELDEKRRMNERRKGAPNGFPDDGLHPITAVPQMQGQPNSHSQGAPGFPFNEFSNPSLSFPLTPFSETTQKDVLKELISSIPGGTGPPPSSNNNFEDQTPQSALRAHLLSPTRTNLPPSSATPPVSMADMEGIKIKTETLISKPESQAPLPISAPPSALPNMRTPQTPQETSVASKRMGPVGARPMMQPARFNMHQYRPGGMDPGPGIGMGLSSGLNYMYICNNCSTHVEFRWHCKECDDYDLCTTCYHKIGHEHPMERLGFNMEDKEPESFVSTTVSRVEMQKQRIKFLIHACQCSDSSCSKQLCIKMKQLLRHAQNCKMRSSGKCSVCNFFVKLCAAHAQECREIKCPVPLCANLKKKTRERRMREQSRSFQLADRQIMAMNRSHLFPLTTTNEESSNKSSAKQTGIVNKWLKEGSVELTVTRVNLHGPPGAGKTCALQLLLNEDPPTEHVTDSTPIARPTVRATRVSVDNLKWEKVTRAGLLERLASDLIAAAATQPEECIESTSPLNVPAHQPERHNDPIINSTSIGNSAPPIINSDPITNSDSDPIISPTSSIDSDSIETNETIISDNEGSSVSNEASNDETETVIQEILGAIQRSAVQLNDDWLYIIDSGGQPAYQELLPLFIRTASLNIITLDLSQPLDKKLDFQYRIGGETFLCGLNLKYSNREFFQSAVSSGAILKPIHVPHVLETPSHPMHFVLGTHYDLINQDSLKKIDEELMSSLKPDIQNYVVPNKRGESIIFPVNTLIPEDEGRLAAGQKLCQSIANCGGTSLKINMPIRWFAFELWLHKVAEKKSRNVLIIDEVISAGTRFQMSENDTKDALRYLHNVTIVLYFHDILPELVFVDPQPILEILSRLLALTYVERSALHLITNPVPLDEDINKLHNFGFFQKELLSHLKSDVKLFFPPHFEPSHLIKLLIHLRVITKATGGNYFFPCALQPYTDLPMPQTETKPLLIVWQETHDHFGLNSLPVPQGLFPLLITHLLNQKDHSCIIEFPPLKPRYYKYRDALSLWIKIKRKRYTLHIINRYTHIEVYFVGSIEKAKENCLYIREIVMTAVNQSADAINVKRNHINAFFCPKERNCYCVVEEDYLVNCTLCDTSADIHEDNESYWCWFGLTDCSLTECTHEAQTPGKSTSISVV</sequence>
<feature type="region of interest" description="Disordered" evidence="15">
    <location>
        <begin position="1896"/>
        <end position="1955"/>
    </location>
</feature>
<keyword evidence="9" id="KW-0010">Activator</keyword>
<feature type="domain" description="TAZ-type" evidence="16">
    <location>
        <begin position="1"/>
        <end position="27"/>
    </location>
</feature>
<dbReference type="GO" id="GO:0045944">
    <property type="term" value="P:positive regulation of transcription by RNA polymerase II"/>
    <property type="evidence" value="ECO:0007669"/>
    <property type="project" value="TreeGrafter"/>
</dbReference>
<dbReference type="CDD" id="cd02337">
    <property type="entry name" value="ZZ_CBP"/>
    <property type="match status" value="1"/>
</dbReference>
<dbReference type="SUPFAM" id="SSF57850">
    <property type="entry name" value="RING/U-box"/>
    <property type="match status" value="2"/>
</dbReference>
<evidence type="ECO:0000256" key="2">
    <source>
        <dbReference type="ARBA" id="ARBA00013184"/>
    </source>
</evidence>
<evidence type="ECO:0000256" key="7">
    <source>
        <dbReference type="ARBA" id="ARBA00022853"/>
    </source>
</evidence>
<feature type="region of interest" description="Disordered" evidence="15">
    <location>
        <begin position="1087"/>
        <end position="1116"/>
    </location>
</feature>
<comment type="subcellular location">
    <subcellularLocation>
        <location evidence="1">Nucleus</location>
    </subcellularLocation>
</comment>
<feature type="compositionally biased region" description="Polar residues" evidence="15">
    <location>
        <begin position="1533"/>
        <end position="1544"/>
    </location>
</feature>
<evidence type="ECO:0000256" key="4">
    <source>
        <dbReference type="ARBA" id="ARBA00022723"/>
    </source>
</evidence>
<feature type="domain" description="KIX" evidence="18">
    <location>
        <begin position="50"/>
        <end position="128"/>
    </location>
</feature>
<keyword evidence="8" id="KW-0805">Transcription regulation</keyword>
<accession>A0A1X7VLF3</accession>
<evidence type="ECO:0000256" key="8">
    <source>
        <dbReference type="ARBA" id="ARBA00023015"/>
    </source>
</evidence>
<dbReference type="GO" id="GO:0008270">
    <property type="term" value="F:zinc ion binding"/>
    <property type="evidence" value="ECO:0007669"/>
    <property type="project" value="UniProtKB-KW"/>
</dbReference>
<evidence type="ECO:0000256" key="15">
    <source>
        <dbReference type="SAM" id="MobiDB-lite"/>
    </source>
</evidence>
<dbReference type="InterPro" id="IPR035898">
    <property type="entry name" value="TAZ_dom_sf"/>
</dbReference>
<dbReference type="EnsemblMetazoa" id="Aqu2.1.41216_001">
    <property type="protein sequence ID" value="Aqu2.1.41216_001"/>
    <property type="gene ID" value="Aqu2.1.41216"/>
</dbReference>
<keyword evidence="6 13" id="KW-0862">Zinc</keyword>
<evidence type="ECO:0000256" key="1">
    <source>
        <dbReference type="ARBA" id="ARBA00004123"/>
    </source>
</evidence>
<dbReference type="PROSITE" id="PS50134">
    <property type="entry name" value="ZF_TAZ"/>
    <property type="match status" value="3"/>
</dbReference>
<evidence type="ECO:0000259" key="18">
    <source>
        <dbReference type="PROSITE" id="PS50952"/>
    </source>
</evidence>
<dbReference type="STRING" id="400682.A0A1X7VLF3"/>
<dbReference type="InParanoid" id="A0A1X7VLF3"/>
<dbReference type="InterPro" id="IPR003101">
    <property type="entry name" value="KIX_dom"/>
</dbReference>
<evidence type="ECO:0000256" key="12">
    <source>
        <dbReference type="ARBA" id="ARBA00048017"/>
    </source>
</evidence>
<dbReference type="Gene3D" id="1.10.533.10">
    <property type="entry name" value="Death Domain, Fas"/>
    <property type="match status" value="1"/>
</dbReference>
<evidence type="ECO:0000256" key="13">
    <source>
        <dbReference type="PROSITE-ProRule" id="PRU00203"/>
    </source>
</evidence>
<evidence type="ECO:0000256" key="10">
    <source>
        <dbReference type="ARBA" id="ARBA00023163"/>
    </source>
</evidence>
<dbReference type="Pfam" id="PF02172">
    <property type="entry name" value="KIX"/>
    <property type="match status" value="2"/>
</dbReference>
<dbReference type="InterPro" id="IPR000197">
    <property type="entry name" value="Znf_TAZ"/>
</dbReference>
<feature type="domain" description="KIX" evidence="18">
    <location>
        <begin position="1295"/>
        <end position="1374"/>
    </location>
</feature>
<evidence type="ECO:0000259" key="16">
    <source>
        <dbReference type="PROSITE" id="PS50134"/>
    </source>
</evidence>
<evidence type="ECO:0000256" key="3">
    <source>
        <dbReference type="ARBA" id="ARBA00022679"/>
    </source>
</evidence>
<dbReference type="SMART" id="SM00291">
    <property type="entry name" value="ZnF_ZZ"/>
    <property type="match status" value="2"/>
</dbReference>
<dbReference type="InterPro" id="IPR043145">
    <property type="entry name" value="Znf_ZZ_sf"/>
</dbReference>
<dbReference type="Pfam" id="PF00569">
    <property type="entry name" value="ZZ"/>
    <property type="match status" value="2"/>
</dbReference>
<organism evidence="19">
    <name type="scientific">Amphimedon queenslandica</name>
    <name type="common">Sponge</name>
    <dbReference type="NCBI Taxonomy" id="400682"/>
    <lineage>
        <taxon>Eukaryota</taxon>
        <taxon>Metazoa</taxon>
        <taxon>Porifera</taxon>
        <taxon>Demospongiae</taxon>
        <taxon>Heteroscleromorpha</taxon>
        <taxon>Haplosclerida</taxon>
        <taxon>Niphatidae</taxon>
        <taxon>Amphimedon</taxon>
    </lineage>
</organism>
<feature type="compositionally biased region" description="Polar residues" evidence="15">
    <location>
        <begin position="1104"/>
        <end position="1113"/>
    </location>
</feature>
<evidence type="ECO:0000256" key="11">
    <source>
        <dbReference type="ARBA" id="ARBA00023242"/>
    </source>
</evidence>
<dbReference type="InterPro" id="IPR036529">
    <property type="entry name" value="KIX_dom_sf"/>
</dbReference>
<dbReference type="OrthoDB" id="899at2759"/>
<keyword evidence="3" id="KW-0808">Transferase</keyword>
<dbReference type="SUPFAM" id="SSF57933">
    <property type="entry name" value="TAZ domain"/>
    <property type="match status" value="2"/>
</dbReference>
<keyword evidence="11" id="KW-0539">Nucleus</keyword>
<dbReference type="PANTHER" id="PTHR13808:SF1">
    <property type="entry name" value="HISTONE ACETYLTRANSFERASE"/>
    <property type="match status" value="1"/>
</dbReference>
<feature type="region of interest" description="Disordered" evidence="15">
    <location>
        <begin position="1449"/>
        <end position="1470"/>
    </location>
</feature>
<feature type="region of interest" description="Disordered" evidence="15">
    <location>
        <begin position="1512"/>
        <end position="1546"/>
    </location>
</feature>
<feature type="region of interest" description="Disordered" evidence="15">
    <location>
        <begin position="1234"/>
        <end position="1295"/>
    </location>
</feature>
<evidence type="ECO:0000256" key="9">
    <source>
        <dbReference type="ARBA" id="ARBA00023159"/>
    </source>
</evidence>
<dbReference type="PROSITE" id="PS50135">
    <property type="entry name" value="ZF_ZZ_2"/>
    <property type="match status" value="1"/>
</dbReference>
<dbReference type="InterPro" id="IPR027417">
    <property type="entry name" value="P-loop_NTPase"/>
</dbReference>
<feature type="compositionally biased region" description="Low complexity" evidence="15">
    <location>
        <begin position="1916"/>
        <end position="1930"/>
    </location>
</feature>
<feature type="region of interest" description="Disordered" evidence="15">
    <location>
        <begin position="1378"/>
        <end position="1423"/>
    </location>
</feature>
<dbReference type="Pfam" id="PF02135">
    <property type="entry name" value="zf-TAZ"/>
    <property type="match status" value="2"/>
</dbReference>
<feature type="zinc finger region" description="TAZ-type" evidence="13">
    <location>
        <begin position="1114"/>
        <end position="1203"/>
    </location>
</feature>
<evidence type="ECO:0000259" key="17">
    <source>
        <dbReference type="PROSITE" id="PS50135"/>
    </source>
</evidence>
<dbReference type="InterPro" id="IPR036388">
    <property type="entry name" value="WH-like_DNA-bd_sf"/>
</dbReference>
<comment type="catalytic activity">
    <reaction evidence="12">
        <text>L-lysyl-[protein] + acetyl-CoA = N(6)-acetyl-L-lysyl-[protein] + CoA + H(+)</text>
        <dbReference type="Rhea" id="RHEA:45948"/>
        <dbReference type="Rhea" id="RHEA-COMP:9752"/>
        <dbReference type="Rhea" id="RHEA-COMP:10731"/>
        <dbReference type="ChEBI" id="CHEBI:15378"/>
        <dbReference type="ChEBI" id="CHEBI:29969"/>
        <dbReference type="ChEBI" id="CHEBI:57287"/>
        <dbReference type="ChEBI" id="CHEBI:57288"/>
        <dbReference type="ChEBI" id="CHEBI:61930"/>
        <dbReference type="EC" id="2.3.1.48"/>
    </reaction>
</comment>
<dbReference type="InterPro" id="IPR000433">
    <property type="entry name" value="Znf_ZZ"/>
</dbReference>
<dbReference type="GO" id="GO:0003713">
    <property type="term" value="F:transcription coactivator activity"/>
    <property type="evidence" value="ECO:0007669"/>
    <property type="project" value="TreeGrafter"/>
</dbReference>
<dbReference type="eggNOG" id="KOG1778">
    <property type="taxonomic scope" value="Eukaryota"/>
</dbReference>
<dbReference type="SUPFAM" id="SSF47040">
    <property type="entry name" value="Kix domain of CBP (creb binding protein)"/>
    <property type="match status" value="2"/>
</dbReference>
<evidence type="ECO:0000256" key="14">
    <source>
        <dbReference type="PROSITE-ProRule" id="PRU00228"/>
    </source>
</evidence>
<feature type="domain" description="ZZ-type" evidence="17">
    <location>
        <begin position="1587"/>
        <end position="1635"/>
    </location>
</feature>
<proteinExistence type="predicted"/>
<keyword evidence="7" id="KW-0156">Chromatin regulator</keyword>
<dbReference type="SUPFAM" id="SSF52540">
    <property type="entry name" value="P-loop containing nucleoside triphosphate hydrolases"/>
    <property type="match status" value="2"/>
</dbReference>
<dbReference type="InterPro" id="IPR011029">
    <property type="entry name" value="DEATH-like_dom_sf"/>
</dbReference>
<dbReference type="PROSITE" id="PS50952">
    <property type="entry name" value="KIX"/>
    <property type="match status" value="2"/>
</dbReference>
<feature type="domain" description="TAZ-type" evidence="16">
    <location>
        <begin position="1645"/>
        <end position="1727"/>
    </location>
</feature>
<feature type="compositionally biased region" description="Polar residues" evidence="15">
    <location>
        <begin position="1402"/>
        <end position="1413"/>
    </location>
</feature>
<evidence type="ECO:0000256" key="6">
    <source>
        <dbReference type="ARBA" id="ARBA00022833"/>
    </source>
</evidence>
<dbReference type="PROSITE" id="PS01357">
    <property type="entry name" value="ZF_ZZ_1"/>
    <property type="match status" value="2"/>
</dbReference>
<protein>
    <recommendedName>
        <fullName evidence="2">histone acetyltransferase</fullName>
        <ecNumber evidence="2">2.3.1.48</ecNumber>
    </recommendedName>
</protein>
<dbReference type="GO" id="GO:0004402">
    <property type="term" value="F:histone acetyltransferase activity"/>
    <property type="evidence" value="ECO:0007669"/>
    <property type="project" value="InterPro"/>
</dbReference>
<feature type="domain" description="TAZ-type" evidence="16">
    <location>
        <begin position="1114"/>
        <end position="1203"/>
    </location>
</feature>
<keyword evidence="5 14" id="KW-0863">Zinc-finger</keyword>
<keyword evidence="10" id="KW-0804">Transcription</keyword>
<dbReference type="GO" id="GO:0031490">
    <property type="term" value="F:chromatin DNA binding"/>
    <property type="evidence" value="ECO:0007669"/>
    <property type="project" value="TreeGrafter"/>
</dbReference>
<dbReference type="GO" id="GO:0000123">
    <property type="term" value="C:histone acetyltransferase complex"/>
    <property type="evidence" value="ECO:0007669"/>
    <property type="project" value="TreeGrafter"/>
</dbReference>
<feature type="zinc finger region" description="TAZ-type" evidence="13">
    <location>
        <begin position="1"/>
        <end position="27"/>
    </location>
</feature>
<feature type="compositionally biased region" description="Polar residues" evidence="15">
    <location>
        <begin position="1935"/>
        <end position="1952"/>
    </location>
</feature>
<reference evidence="19" key="1">
    <citation type="submission" date="2017-05" db="UniProtKB">
        <authorList>
            <consortium name="EnsemblMetazoa"/>
        </authorList>
    </citation>
    <scope>IDENTIFICATION</scope>
</reference>
<keyword evidence="4 13" id="KW-0479">Metal-binding</keyword>
<dbReference type="InterPro" id="IPR013178">
    <property type="entry name" value="Histone_AcTrfase_Rtt109/CBP"/>
</dbReference>
<dbReference type="Gene3D" id="3.30.60.90">
    <property type="match status" value="2"/>
</dbReference>
<dbReference type="GO" id="GO:0005667">
    <property type="term" value="C:transcription regulator complex"/>
    <property type="evidence" value="ECO:0007669"/>
    <property type="project" value="TreeGrafter"/>
</dbReference>
<dbReference type="GO" id="GO:0005634">
    <property type="term" value="C:nucleus"/>
    <property type="evidence" value="ECO:0007669"/>
    <property type="project" value="UniProtKB-SubCell"/>
</dbReference>
<dbReference type="Gene3D" id="1.10.10.10">
    <property type="entry name" value="Winged helix-like DNA-binding domain superfamily/Winged helix DNA-binding domain"/>
    <property type="match status" value="2"/>
</dbReference>
<feature type="zinc finger region" description="TAZ-type" evidence="13">
    <location>
        <begin position="1645"/>
        <end position="1727"/>
    </location>
</feature>